<dbReference type="GO" id="GO:0006508">
    <property type="term" value="P:proteolysis"/>
    <property type="evidence" value="ECO:0007669"/>
    <property type="project" value="UniProtKB-KW"/>
</dbReference>
<keyword evidence="2" id="KW-0645">Protease</keyword>
<dbReference type="PATRIC" id="fig|36849.3.peg.3303"/>
<dbReference type="GO" id="GO:0004252">
    <property type="term" value="F:serine-type endopeptidase activity"/>
    <property type="evidence" value="ECO:0007669"/>
    <property type="project" value="InterPro"/>
</dbReference>
<evidence type="ECO:0000259" key="1">
    <source>
        <dbReference type="Pfam" id="PF00082"/>
    </source>
</evidence>
<gene>
    <name evidence="2" type="primary">epr</name>
    <name evidence="2" type="ORF">OXPF_31170</name>
</gene>
<dbReference type="InterPro" id="IPR000209">
    <property type="entry name" value="Peptidase_S8/S53_dom"/>
</dbReference>
<keyword evidence="2" id="KW-0378">Hydrolase</keyword>
<feature type="domain" description="Peptidase S8/S53" evidence="1">
    <location>
        <begin position="69"/>
        <end position="238"/>
    </location>
</feature>
<dbReference type="CDD" id="cd00306">
    <property type="entry name" value="Peptidases_S8_S53"/>
    <property type="match status" value="1"/>
</dbReference>
<dbReference type="OrthoDB" id="9811296at2"/>
<accession>A0A0P8W7B2</accession>
<dbReference type="Gene3D" id="3.40.50.200">
    <property type="entry name" value="Peptidase S8/S53 domain"/>
    <property type="match status" value="1"/>
</dbReference>
<reference evidence="2 3" key="1">
    <citation type="submission" date="2015-09" db="EMBL/GenBank/DDBJ databases">
        <title>Genome sequence of Oxobacter pfennigii DSM 3222.</title>
        <authorList>
            <person name="Poehlein A."/>
            <person name="Bengelsdorf F.R."/>
            <person name="Schiel-Bengelsdorf B."/>
            <person name="Duerre P."/>
            <person name="Daniel R."/>
        </authorList>
    </citation>
    <scope>NUCLEOTIDE SEQUENCE [LARGE SCALE GENOMIC DNA]</scope>
    <source>
        <strain evidence="2 3">DSM 3222</strain>
    </source>
</reference>
<name>A0A0P8W7B2_9CLOT</name>
<keyword evidence="3" id="KW-1185">Reference proteome</keyword>
<evidence type="ECO:0000313" key="3">
    <source>
        <dbReference type="Proteomes" id="UP000050326"/>
    </source>
</evidence>
<dbReference type="InterPro" id="IPR036852">
    <property type="entry name" value="Peptidase_S8/S53_dom_sf"/>
</dbReference>
<protein>
    <submittedName>
        <fullName evidence="2">Minor extracellular protease Epr</fullName>
        <ecNumber evidence="2">3.4.21.-</ecNumber>
    </submittedName>
</protein>
<dbReference type="AlphaFoldDB" id="A0A0P8W7B2"/>
<dbReference type="RefSeq" id="WP_054876101.1">
    <property type="nucleotide sequence ID" value="NZ_LKET01000039.1"/>
</dbReference>
<dbReference type="EC" id="3.4.21.-" evidence="2"/>
<comment type="caution">
    <text evidence="2">The sequence shown here is derived from an EMBL/GenBank/DDBJ whole genome shotgun (WGS) entry which is preliminary data.</text>
</comment>
<sequence>MLRQNKKVFEAANILKWYENGYTGKNVNIAVLDDQYAPHSHTRVILPIAHHNPIIKGYEFHKPNSCSVVREACPDANIYGFNWFGGARETTRWLIENREKIDIVNCSFSSPKNSREELWNVLEKLDIPFICSSGNNGSSKFISYPSCLDWTISIGAYNLLKDEIPEYSNEGEGLEALGFTYIYIPNSVENPFPFEGTSAAASLVTGMLGLYIGWRKVSGKTRLTIEEAKQFIVNNCSDTIIKNSDSKSAGVFILPDFDRL</sequence>
<dbReference type="Proteomes" id="UP000050326">
    <property type="component" value="Unassembled WGS sequence"/>
</dbReference>
<dbReference type="STRING" id="36849.OXPF_31170"/>
<organism evidence="2 3">
    <name type="scientific">Oxobacter pfennigii</name>
    <dbReference type="NCBI Taxonomy" id="36849"/>
    <lineage>
        <taxon>Bacteria</taxon>
        <taxon>Bacillati</taxon>
        <taxon>Bacillota</taxon>
        <taxon>Clostridia</taxon>
        <taxon>Eubacteriales</taxon>
        <taxon>Clostridiaceae</taxon>
        <taxon>Oxobacter</taxon>
    </lineage>
</organism>
<dbReference type="EMBL" id="LKET01000039">
    <property type="protein sequence ID" value="KPU43675.1"/>
    <property type="molecule type" value="Genomic_DNA"/>
</dbReference>
<evidence type="ECO:0000313" key="2">
    <source>
        <dbReference type="EMBL" id="KPU43675.1"/>
    </source>
</evidence>
<dbReference type="SUPFAM" id="SSF52743">
    <property type="entry name" value="Subtilisin-like"/>
    <property type="match status" value="1"/>
</dbReference>
<dbReference type="Pfam" id="PF00082">
    <property type="entry name" value="Peptidase_S8"/>
    <property type="match status" value="1"/>
</dbReference>
<proteinExistence type="predicted"/>